<evidence type="ECO:0000313" key="2">
    <source>
        <dbReference type="Proteomes" id="UP000541444"/>
    </source>
</evidence>
<dbReference type="Pfam" id="PF14953">
    <property type="entry name" value="DUF4504"/>
    <property type="match status" value="1"/>
</dbReference>
<sequence length="196" mass="22081">MEIAELEEALKVVNSCVSKIKWRLRPAAKRRLETDILALCTGLRPLIMVDYGGKMPELQEQLCDVLQLSQKESSILQPLRVMVMDDMIYLLHVKGLADYVKLSLNKEVELIFVDLEKDPLKMIAQADQHFVAAQLVLVQKFFSTIFLSDGLNESFTFSPRTDHVANGELTSPRSSELINLSSCMQDNQVTIPTLNG</sequence>
<organism evidence="1 2">
    <name type="scientific">Kingdonia uniflora</name>
    <dbReference type="NCBI Taxonomy" id="39325"/>
    <lineage>
        <taxon>Eukaryota</taxon>
        <taxon>Viridiplantae</taxon>
        <taxon>Streptophyta</taxon>
        <taxon>Embryophyta</taxon>
        <taxon>Tracheophyta</taxon>
        <taxon>Spermatophyta</taxon>
        <taxon>Magnoliopsida</taxon>
        <taxon>Ranunculales</taxon>
        <taxon>Circaeasteraceae</taxon>
        <taxon>Kingdonia</taxon>
    </lineage>
</organism>
<dbReference type="OrthoDB" id="2395010at2759"/>
<dbReference type="EMBL" id="JACGCM010001652">
    <property type="protein sequence ID" value="KAF6152180.1"/>
    <property type="molecule type" value="Genomic_DNA"/>
</dbReference>
<dbReference type="Proteomes" id="UP000541444">
    <property type="component" value="Unassembled WGS sequence"/>
</dbReference>
<gene>
    <name evidence="1" type="ORF">GIB67_019402</name>
</gene>
<evidence type="ECO:0000313" key="1">
    <source>
        <dbReference type="EMBL" id="KAF6152180.1"/>
    </source>
</evidence>
<accession>A0A7J7MBM2</accession>
<name>A0A7J7MBM2_9MAGN</name>
<comment type="caution">
    <text evidence="1">The sequence shown here is derived from an EMBL/GenBank/DDBJ whole genome shotgun (WGS) entry which is preliminary data.</text>
</comment>
<dbReference type="InterPro" id="IPR027850">
    <property type="entry name" value="DUF4504"/>
</dbReference>
<dbReference type="PANTHER" id="PTHR31366:SF2">
    <property type="entry name" value="UPF0739 PROTEIN C1ORF74"/>
    <property type="match status" value="1"/>
</dbReference>
<protein>
    <submittedName>
        <fullName evidence="1">Uncharacterized protein</fullName>
    </submittedName>
</protein>
<dbReference type="AlphaFoldDB" id="A0A7J7MBM2"/>
<dbReference type="PANTHER" id="PTHR31366">
    <property type="entry name" value="UPF0739 PROTEIN C1ORF74"/>
    <property type="match status" value="1"/>
</dbReference>
<keyword evidence="2" id="KW-1185">Reference proteome</keyword>
<reference evidence="1 2" key="1">
    <citation type="journal article" date="2020" name="IScience">
        <title>Genome Sequencing of the Endangered Kingdonia uniflora (Circaeasteraceae, Ranunculales) Reveals Potential Mechanisms of Evolutionary Specialization.</title>
        <authorList>
            <person name="Sun Y."/>
            <person name="Deng T."/>
            <person name="Zhang A."/>
            <person name="Moore M.J."/>
            <person name="Landis J.B."/>
            <person name="Lin N."/>
            <person name="Zhang H."/>
            <person name="Zhang X."/>
            <person name="Huang J."/>
            <person name="Zhang X."/>
            <person name="Sun H."/>
            <person name="Wang H."/>
        </authorList>
    </citation>
    <scope>NUCLEOTIDE SEQUENCE [LARGE SCALE GENOMIC DNA]</scope>
    <source>
        <strain evidence="1">TB1705</strain>
        <tissue evidence="1">Leaf</tissue>
    </source>
</reference>
<proteinExistence type="predicted"/>